<keyword evidence="11" id="KW-1185">Reference proteome</keyword>
<proteinExistence type="inferred from homology"/>
<keyword evidence="3 7" id="KW-0645">Protease</keyword>
<dbReference type="PANTHER" id="PTHR24006">
    <property type="entry name" value="UBIQUITIN CARBOXYL-TERMINAL HYDROLASE"/>
    <property type="match status" value="1"/>
</dbReference>
<feature type="compositionally biased region" description="Polar residues" evidence="8">
    <location>
        <begin position="637"/>
        <end position="658"/>
    </location>
</feature>
<feature type="region of interest" description="Disordered" evidence="8">
    <location>
        <begin position="387"/>
        <end position="452"/>
    </location>
</feature>
<keyword evidence="6 7" id="KW-0788">Thiol protease</keyword>
<dbReference type="PROSITE" id="PS00973">
    <property type="entry name" value="USP_2"/>
    <property type="match status" value="1"/>
</dbReference>
<organism evidence="10 11">
    <name type="scientific">Cymbomonas tetramitiformis</name>
    <dbReference type="NCBI Taxonomy" id="36881"/>
    <lineage>
        <taxon>Eukaryota</taxon>
        <taxon>Viridiplantae</taxon>
        <taxon>Chlorophyta</taxon>
        <taxon>Pyramimonadophyceae</taxon>
        <taxon>Pyramimonadales</taxon>
        <taxon>Pyramimonadaceae</taxon>
        <taxon>Cymbomonas</taxon>
    </lineage>
</organism>
<evidence type="ECO:0000256" key="1">
    <source>
        <dbReference type="ARBA" id="ARBA00000707"/>
    </source>
</evidence>
<dbReference type="PANTHER" id="PTHR24006:SF687">
    <property type="entry name" value="UBIQUITIN CARBOXYL-TERMINAL HYDROLASE 10"/>
    <property type="match status" value="1"/>
</dbReference>
<protein>
    <recommendedName>
        <fullName evidence="7">Ubiquitin carboxyl-terminal hydrolase</fullName>
        <ecNumber evidence="7">3.4.19.12</ecNumber>
    </recommendedName>
</protein>
<dbReference type="GO" id="GO:0004843">
    <property type="term" value="F:cysteine-type deubiquitinase activity"/>
    <property type="evidence" value="ECO:0007669"/>
    <property type="project" value="UniProtKB-UniRule"/>
</dbReference>
<feature type="region of interest" description="Disordered" evidence="8">
    <location>
        <begin position="629"/>
        <end position="668"/>
    </location>
</feature>
<evidence type="ECO:0000256" key="4">
    <source>
        <dbReference type="ARBA" id="ARBA00022786"/>
    </source>
</evidence>
<dbReference type="SUPFAM" id="SSF54001">
    <property type="entry name" value="Cysteine proteinases"/>
    <property type="match status" value="1"/>
</dbReference>
<dbReference type="InterPro" id="IPR050164">
    <property type="entry name" value="Peptidase_C19"/>
</dbReference>
<feature type="compositionally biased region" description="Acidic residues" evidence="8">
    <location>
        <begin position="697"/>
        <end position="710"/>
    </location>
</feature>
<dbReference type="GO" id="GO:0005829">
    <property type="term" value="C:cytosol"/>
    <property type="evidence" value="ECO:0007669"/>
    <property type="project" value="TreeGrafter"/>
</dbReference>
<dbReference type="InterPro" id="IPR018200">
    <property type="entry name" value="USP_CS"/>
</dbReference>
<feature type="region of interest" description="Disordered" evidence="8">
    <location>
        <begin position="272"/>
        <end position="305"/>
    </location>
</feature>
<evidence type="ECO:0000256" key="6">
    <source>
        <dbReference type="ARBA" id="ARBA00022807"/>
    </source>
</evidence>
<evidence type="ECO:0000256" key="8">
    <source>
        <dbReference type="SAM" id="MobiDB-lite"/>
    </source>
</evidence>
<feature type="compositionally biased region" description="Polar residues" evidence="8">
    <location>
        <begin position="499"/>
        <end position="510"/>
    </location>
</feature>
<comment type="similarity">
    <text evidence="2 7">Belongs to the peptidase C19 family.</text>
</comment>
<evidence type="ECO:0000313" key="10">
    <source>
        <dbReference type="EMBL" id="KAK3261330.1"/>
    </source>
</evidence>
<dbReference type="EMBL" id="LGRX02016978">
    <property type="protein sequence ID" value="KAK3261330.1"/>
    <property type="molecule type" value="Genomic_DNA"/>
</dbReference>
<keyword evidence="5 7" id="KW-0378">Hydrolase</keyword>
<dbReference type="InterPro" id="IPR028889">
    <property type="entry name" value="USP"/>
</dbReference>
<evidence type="ECO:0000313" key="11">
    <source>
        <dbReference type="Proteomes" id="UP001190700"/>
    </source>
</evidence>
<dbReference type="Pfam" id="PF00443">
    <property type="entry name" value="UCH"/>
    <property type="match status" value="1"/>
</dbReference>
<reference evidence="10 11" key="1">
    <citation type="journal article" date="2015" name="Genome Biol. Evol.">
        <title>Comparative Genomics of a Bacterivorous Green Alga Reveals Evolutionary Causalities and Consequences of Phago-Mixotrophic Mode of Nutrition.</title>
        <authorList>
            <person name="Burns J.A."/>
            <person name="Paasch A."/>
            <person name="Narechania A."/>
            <person name="Kim E."/>
        </authorList>
    </citation>
    <scope>NUCLEOTIDE SEQUENCE [LARGE SCALE GENOMIC DNA]</scope>
    <source>
        <strain evidence="10 11">PLY_AMNH</strain>
    </source>
</reference>
<accession>A0AAE0FKR8</accession>
<feature type="region of interest" description="Disordered" evidence="8">
    <location>
        <begin position="476"/>
        <end position="512"/>
    </location>
</feature>
<feature type="region of interest" description="Disordered" evidence="8">
    <location>
        <begin position="321"/>
        <end position="373"/>
    </location>
</feature>
<dbReference type="AlphaFoldDB" id="A0AAE0FKR8"/>
<name>A0AAE0FKR8_9CHLO</name>
<dbReference type="GO" id="GO:0005634">
    <property type="term" value="C:nucleus"/>
    <property type="evidence" value="ECO:0007669"/>
    <property type="project" value="TreeGrafter"/>
</dbReference>
<evidence type="ECO:0000256" key="5">
    <source>
        <dbReference type="ARBA" id="ARBA00022801"/>
    </source>
</evidence>
<feature type="compositionally biased region" description="Polar residues" evidence="8">
    <location>
        <begin position="344"/>
        <end position="360"/>
    </location>
</feature>
<evidence type="ECO:0000256" key="2">
    <source>
        <dbReference type="ARBA" id="ARBA00009085"/>
    </source>
</evidence>
<dbReference type="InterPro" id="IPR038765">
    <property type="entry name" value="Papain-like_cys_pep_sf"/>
</dbReference>
<dbReference type="PROSITE" id="PS00972">
    <property type="entry name" value="USP_1"/>
    <property type="match status" value="1"/>
</dbReference>
<evidence type="ECO:0000256" key="7">
    <source>
        <dbReference type="RuleBase" id="RU366025"/>
    </source>
</evidence>
<sequence>MIRLPLQFGDFTAEETAGYNKIPPVYEGPSQQTVVQQPRLSGRPSNVEAAILFTSPSQVSVPQSQIKPPISAWGTQQNVVTGPSLSPATPQPTPTLNPSATVESPTAEVVQSASYSSNGSISIGIVHAQNGTEACSSVSASSAAVSSAPAAIVVTAAPTDHGRPAETTPHIAVGLPSFADLVSKGSTPLATTVPPSSVGARAPNGSPQSTTIASNAAAAIRTSETAAATASALPKPAWSNVTSPVQSAANTASKSAVVATTVVSFTNLAPTLPAAAEPPVTPSDALSAEETQAKRSSKKDSPNALVAATSPVATVAVSITGTETGSDVPTVSGEDAPVEGVSATPVTEPSTQAATGTSASEVPKPAWGTGAPMSWADRFKRTLKTEEVAQANSSTPGIPAVGAQSESSSGTSAVTDSSKTSVTKTSSSDPTVEHQSQQDKDNLVDESPTSTVVEQEKNWLQWLLCVDEDAEDWDDCLDSFEPSIPSAGAEGSGRIPRSGQPSSNGSSRQGSGEVLIGRTKDILASARAGPSPRGLLNTGNSCFLNSTVQALLACPSFYYLLRHLQQASEVACLPSSCPTLAAVAAFAAEFSPETGEGPATGHSGKVPQPPPLQKPFAPDMFEGVLRRFSPIGRESPQKSTSVNTSLTGGTNQKKTASVSKRAPATRQEDAQEFLSHLIDSMHQELVAWSQAQGASDELGEDKEEGRDEWEEVGRRNKTAITRTHDTTTSRMMQIFGGHLRSVVKTAGAKPSATVQPFTLMPLNISPESVHSVEDALMLMTAAESIQGYRSEKGQVEVAASKSVCIQKAPRVLVLHLVRFTYGATGMGKLLKGVHFPMELTLRKELMAGGAQGCVYELLSTVSHHGRSPGGGHYTGDSRRANGQWLRFDDGVVTPITQQQVLHDQAYLLFYQQKPASKVAPAQASRQGRKA</sequence>
<dbReference type="GO" id="GO:0006508">
    <property type="term" value="P:proteolysis"/>
    <property type="evidence" value="ECO:0007669"/>
    <property type="project" value="UniProtKB-KW"/>
</dbReference>
<comment type="catalytic activity">
    <reaction evidence="1 7">
        <text>Thiol-dependent hydrolysis of ester, thioester, amide, peptide and isopeptide bonds formed by the C-terminal Gly of ubiquitin (a 76-residue protein attached to proteins as an intracellular targeting signal).</text>
        <dbReference type="EC" id="3.4.19.12"/>
    </reaction>
</comment>
<dbReference type="GO" id="GO:0016579">
    <property type="term" value="P:protein deubiquitination"/>
    <property type="evidence" value="ECO:0007669"/>
    <property type="project" value="InterPro"/>
</dbReference>
<feature type="region of interest" description="Disordered" evidence="8">
    <location>
        <begin position="690"/>
        <end position="713"/>
    </location>
</feature>
<feature type="compositionally biased region" description="Low complexity" evidence="8">
    <location>
        <begin position="401"/>
        <end position="429"/>
    </location>
</feature>
<dbReference type="InterPro" id="IPR001394">
    <property type="entry name" value="Peptidase_C19_UCH"/>
</dbReference>
<feature type="domain" description="USP" evidence="9">
    <location>
        <begin position="533"/>
        <end position="913"/>
    </location>
</feature>
<dbReference type="EC" id="3.4.19.12" evidence="7"/>
<feature type="region of interest" description="Disordered" evidence="8">
    <location>
        <begin position="80"/>
        <end position="101"/>
    </location>
</feature>
<evidence type="ECO:0000259" key="9">
    <source>
        <dbReference type="PROSITE" id="PS50235"/>
    </source>
</evidence>
<dbReference type="Proteomes" id="UP001190700">
    <property type="component" value="Unassembled WGS sequence"/>
</dbReference>
<comment type="caution">
    <text evidence="10">The sequence shown here is derived from an EMBL/GenBank/DDBJ whole genome shotgun (WGS) entry which is preliminary data.</text>
</comment>
<dbReference type="Gene3D" id="3.90.70.10">
    <property type="entry name" value="Cysteine proteinases"/>
    <property type="match status" value="1"/>
</dbReference>
<evidence type="ECO:0000256" key="3">
    <source>
        <dbReference type="ARBA" id="ARBA00022670"/>
    </source>
</evidence>
<feature type="region of interest" description="Disordered" evidence="8">
    <location>
        <begin position="189"/>
        <end position="212"/>
    </location>
</feature>
<keyword evidence="4 7" id="KW-0833">Ubl conjugation pathway</keyword>
<comment type="function">
    <text evidence="7">Recognizes and hydrolyzes the peptide bond at the C-terminal Gly of ubiquitin. Involved in the processing of poly-ubiquitin precursors as well as that of ubiquitinated proteins.</text>
</comment>
<dbReference type="PROSITE" id="PS50235">
    <property type="entry name" value="USP_3"/>
    <property type="match status" value="1"/>
</dbReference>
<gene>
    <name evidence="10" type="ORF">CYMTET_29759</name>
</gene>